<dbReference type="InterPro" id="IPR003838">
    <property type="entry name" value="ABC3_permease_C"/>
</dbReference>
<dbReference type="InterPro" id="IPR025857">
    <property type="entry name" value="MacB_PCD"/>
</dbReference>
<keyword evidence="11" id="KW-1185">Reference proteome</keyword>
<dbReference type="PANTHER" id="PTHR30489:SF0">
    <property type="entry name" value="LIPOPROTEIN-RELEASING SYSTEM TRANSMEMBRANE PROTEIN LOLE"/>
    <property type="match status" value="1"/>
</dbReference>
<reference evidence="10" key="1">
    <citation type="submission" date="2022-09" db="EMBL/GenBank/DDBJ databases">
        <title>Comparative genomics and taxonomic characterization of three novel marine species of genus Reichenbachiella exhibiting antioxidant and polysaccharide degradation activities.</title>
        <authorList>
            <person name="Muhammad N."/>
            <person name="Lee Y.-J."/>
            <person name="Ko J."/>
            <person name="Kim S.-G."/>
        </authorList>
    </citation>
    <scope>NUCLEOTIDE SEQUENCE</scope>
    <source>
        <strain evidence="10">BKB1-1</strain>
    </source>
</reference>
<evidence type="ECO:0000313" key="11">
    <source>
        <dbReference type="Proteomes" id="UP001065174"/>
    </source>
</evidence>
<evidence type="ECO:0000256" key="7">
    <source>
        <dbReference type="SAM" id="Phobius"/>
    </source>
</evidence>
<sequence length="408" mass="45466">MRLPLFISRRYFFSKKKKNFINIIAIISMLVVSIGTAALIIVLSVFNGMEGLLRSIYGEFDAAIQVTLAQGKSFELTDDLKFKINSTNGVSGITEVIEDNALLKYNDSQMIIKLKGLSDNFIEEGRMKDAITQGELTFEQDSRPQAIVGRGIQFRMGISIRNEFTFLELYYPKNVQPGSLNPSSYYSRSIIAPGGFFALEQYYDDNYIFVPLAFAEQLLDYKGKRTALEISIDDPSQVTRIQNDLQESLGTDYIVKNADQQHEDLYKTLQIEKLFVFITLTLVVAIASINIFFSLSMLVTEKKADISLLLAMGANSTMIRKIFLIEGAIIAFLGAGSGLLVGFVVVWLQDTFGLVTMGVESAIVLAYPVKIIASDFIFSALSIILITFLASIQPSLRAANQSQFLRIK</sequence>
<evidence type="ECO:0000259" key="9">
    <source>
        <dbReference type="Pfam" id="PF12704"/>
    </source>
</evidence>
<keyword evidence="4 7" id="KW-0812">Transmembrane</keyword>
<accession>A0ABY6CW29</accession>
<evidence type="ECO:0000259" key="8">
    <source>
        <dbReference type="Pfam" id="PF02687"/>
    </source>
</evidence>
<comment type="subcellular location">
    <subcellularLocation>
        <location evidence="1">Cell membrane</location>
        <topology evidence="1">Multi-pass membrane protein</topology>
    </subcellularLocation>
</comment>
<feature type="transmembrane region" description="Helical" evidence="7">
    <location>
        <begin position="274"/>
        <end position="301"/>
    </location>
</feature>
<dbReference type="Pfam" id="PF02687">
    <property type="entry name" value="FtsX"/>
    <property type="match status" value="1"/>
</dbReference>
<evidence type="ECO:0000256" key="4">
    <source>
        <dbReference type="ARBA" id="ARBA00022692"/>
    </source>
</evidence>
<keyword evidence="5 7" id="KW-1133">Transmembrane helix</keyword>
<dbReference type="InterPro" id="IPR051447">
    <property type="entry name" value="Lipoprotein-release_system"/>
</dbReference>
<evidence type="ECO:0000256" key="6">
    <source>
        <dbReference type="ARBA" id="ARBA00023136"/>
    </source>
</evidence>
<feature type="domain" description="MacB-like periplasmic core" evidence="9">
    <location>
        <begin position="26"/>
        <end position="152"/>
    </location>
</feature>
<protein>
    <submittedName>
        <fullName evidence="10">FtsX-like permease family protein</fullName>
    </submittedName>
</protein>
<evidence type="ECO:0000256" key="5">
    <source>
        <dbReference type="ARBA" id="ARBA00022989"/>
    </source>
</evidence>
<comment type="similarity">
    <text evidence="2">Belongs to the ABC-4 integral membrane protein family. LolC/E subfamily.</text>
</comment>
<feature type="transmembrane region" description="Helical" evidence="7">
    <location>
        <begin position="322"/>
        <end position="347"/>
    </location>
</feature>
<name>A0ABY6CW29_9BACT</name>
<dbReference type="Pfam" id="PF12704">
    <property type="entry name" value="MacB_PCD"/>
    <property type="match status" value="1"/>
</dbReference>
<feature type="transmembrane region" description="Helical" evidence="7">
    <location>
        <begin position="367"/>
        <end position="392"/>
    </location>
</feature>
<dbReference type="Proteomes" id="UP001065174">
    <property type="component" value="Chromosome"/>
</dbReference>
<proteinExistence type="inferred from homology"/>
<dbReference type="RefSeq" id="WP_262311565.1">
    <property type="nucleotide sequence ID" value="NZ_CP106679.1"/>
</dbReference>
<keyword evidence="3" id="KW-1003">Cell membrane</keyword>
<evidence type="ECO:0000313" key="10">
    <source>
        <dbReference type="EMBL" id="UXP34139.1"/>
    </source>
</evidence>
<keyword evidence="6 7" id="KW-0472">Membrane</keyword>
<gene>
    <name evidence="10" type="ORF">N6H18_09300</name>
</gene>
<dbReference type="EMBL" id="CP106679">
    <property type="protein sequence ID" value="UXP34139.1"/>
    <property type="molecule type" value="Genomic_DNA"/>
</dbReference>
<evidence type="ECO:0000256" key="1">
    <source>
        <dbReference type="ARBA" id="ARBA00004651"/>
    </source>
</evidence>
<evidence type="ECO:0000256" key="3">
    <source>
        <dbReference type="ARBA" id="ARBA00022475"/>
    </source>
</evidence>
<dbReference type="PANTHER" id="PTHR30489">
    <property type="entry name" value="LIPOPROTEIN-RELEASING SYSTEM TRANSMEMBRANE PROTEIN LOLE"/>
    <property type="match status" value="1"/>
</dbReference>
<organism evidence="10 11">
    <name type="scientific">Reichenbachiella agarivorans</name>
    <dbReference type="NCBI Taxonomy" id="2979464"/>
    <lineage>
        <taxon>Bacteria</taxon>
        <taxon>Pseudomonadati</taxon>
        <taxon>Bacteroidota</taxon>
        <taxon>Cytophagia</taxon>
        <taxon>Cytophagales</taxon>
        <taxon>Reichenbachiellaceae</taxon>
        <taxon>Reichenbachiella</taxon>
    </lineage>
</organism>
<feature type="domain" description="ABC3 transporter permease C-terminal" evidence="8">
    <location>
        <begin position="278"/>
        <end position="402"/>
    </location>
</feature>
<feature type="transmembrane region" description="Helical" evidence="7">
    <location>
        <begin position="20"/>
        <end position="46"/>
    </location>
</feature>
<evidence type="ECO:0000256" key="2">
    <source>
        <dbReference type="ARBA" id="ARBA00005236"/>
    </source>
</evidence>